<sequence>MQAQLSVDLLSTKKQEDNDNWGIFEKTASRVAMKITINPRAISCVTEQQVPHI</sequence>
<evidence type="ECO:0000313" key="1">
    <source>
        <dbReference type="EMBL" id="CEK60838.1"/>
    </source>
</evidence>
<gene>
    <name evidence="1" type="primary">ORF40516</name>
</gene>
<name>A0A0B6YX98_9EUPU</name>
<accession>A0A0B6YX98</accession>
<reference evidence="1" key="1">
    <citation type="submission" date="2014-12" db="EMBL/GenBank/DDBJ databases">
        <title>Insight into the proteome of Arion vulgaris.</title>
        <authorList>
            <person name="Aradska J."/>
            <person name="Bulat T."/>
            <person name="Smidak R."/>
            <person name="Sarate P."/>
            <person name="Gangsoo J."/>
            <person name="Sialana F."/>
            <person name="Bilban M."/>
            <person name="Lubec G."/>
        </authorList>
    </citation>
    <scope>NUCLEOTIDE SEQUENCE</scope>
    <source>
        <tissue evidence="1">Skin</tissue>
    </source>
</reference>
<protein>
    <submittedName>
        <fullName evidence="1">Uncharacterized protein</fullName>
    </submittedName>
</protein>
<proteinExistence type="predicted"/>
<organism evidence="1">
    <name type="scientific">Arion vulgaris</name>
    <dbReference type="NCBI Taxonomy" id="1028688"/>
    <lineage>
        <taxon>Eukaryota</taxon>
        <taxon>Metazoa</taxon>
        <taxon>Spiralia</taxon>
        <taxon>Lophotrochozoa</taxon>
        <taxon>Mollusca</taxon>
        <taxon>Gastropoda</taxon>
        <taxon>Heterobranchia</taxon>
        <taxon>Euthyneura</taxon>
        <taxon>Panpulmonata</taxon>
        <taxon>Eupulmonata</taxon>
        <taxon>Stylommatophora</taxon>
        <taxon>Helicina</taxon>
        <taxon>Arionoidea</taxon>
        <taxon>Arionidae</taxon>
        <taxon>Arion</taxon>
    </lineage>
</organism>
<dbReference type="AlphaFoldDB" id="A0A0B6YX98"/>
<dbReference type="EMBL" id="HACG01013973">
    <property type="protein sequence ID" value="CEK60838.1"/>
    <property type="molecule type" value="Transcribed_RNA"/>
</dbReference>